<feature type="domain" description="PucR C-terminal helix-turn-helix" evidence="2">
    <location>
        <begin position="457"/>
        <end position="514"/>
    </location>
</feature>
<dbReference type="InterPro" id="IPR051448">
    <property type="entry name" value="CdaR-like_regulators"/>
</dbReference>
<sequence>MKSYIMVKDLLQRKHFEAIEVIAGIEGLDRLVKWVHVVEVINIRNLLNGHELILSTGVAWKENKELFISIVEQLIEAEAAGLCIEFGTYTSMIPQEIIDIANRTHFPIILFHKEVPFVEITQDIHTLLINHQYQIISDLEAYSQALNKKLLTMKHFVEILTFIQQYLKIQVVFIHQKEVHFTPKVTEHERKAIHTLLNSSNSPKLARVPIPLLWDHYSELAILSSDRALTEFDHLILDRTATALAQFLLRELYVEEKRRADEAEWLARWIEGEHDLESIEEYLAFHLSTNQAKGAIVCHCKLEPQEYSNLDITYFIIYFRTIFEQQGFSVFAIEKRYTIIFILLNNRSFSTWIHRMKEGIKKIAESDFKLGNNKPKLVMGIGKYVESLTNVHISYQTSIETMQIQKKRFHPCESYFYDELHIFRLISLLHRHIDLQEIVLEYLAPIISYDRKYNAKLMDTLKTYLACNGSKQETAKRLYIVRQTLYHRIQKLEKLLGSDFMDHEKRLAIEFMIHAYDFLVSSKQMKPIEVESI</sequence>
<protein>
    <submittedName>
        <fullName evidence="3">Purine catabolism regulator</fullName>
    </submittedName>
</protein>
<evidence type="ECO:0000313" key="4">
    <source>
        <dbReference type="Proteomes" id="UP001231362"/>
    </source>
</evidence>
<dbReference type="PANTHER" id="PTHR33744:SF1">
    <property type="entry name" value="DNA-BINDING TRANSCRIPTIONAL ACTIVATOR ADER"/>
    <property type="match status" value="1"/>
</dbReference>
<dbReference type="Gene3D" id="1.10.10.2840">
    <property type="entry name" value="PucR C-terminal helix-turn-helix domain"/>
    <property type="match status" value="1"/>
</dbReference>
<dbReference type="InterPro" id="IPR042070">
    <property type="entry name" value="PucR_C-HTH_sf"/>
</dbReference>
<keyword evidence="4" id="KW-1185">Reference proteome</keyword>
<dbReference type="Pfam" id="PF07905">
    <property type="entry name" value="PucR"/>
    <property type="match status" value="1"/>
</dbReference>
<dbReference type="PANTHER" id="PTHR33744">
    <property type="entry name" value="CARBOHYDRATE DIACID REGULATOR"/>
    <property type="match status" value="1"/>
</dbReference>
<evidence type="ECO:0000259" key="2">
    <source>
        <dbReference type="Pfam" id="PF13556"/>
    </source>
</evidence>
<gene>
    <name evidence="3" type="ORF">J2S07_001061</name>
</gene>
<reference evidence="3 4" key="1">
    <citation type="submission" date="2023-07" db="EMBL/GenBank/DDBJ databases">
        <title>Genomic Encyclopedia of Type Strains, Phase IV (KMG-IV): sequencing the most valuable type-strain genomes for metagenomic binning, comparative biology and taxonomic classification.</title>
        <authorList>
            <person name="Goeker M."/>
        </authorList>
    </citation>
    <scope>NUCLEOTIDE SEQUENCE [LARGE SCALE GENOMIC DNA]</scope>
    <source>
        <strain evidence="3 4">DSM 23948</strain>
    </source>
</reference>
<name>A0ABT9V1I8_9BACL</name>
<dbReference type="Pfam" id="PF13556">
    <property type="entry name" value="HTH_30"/>
    <property type="match status" value="1"/>
</dbReference>
<dbReference type="Proteomes" id="UP001231362">
    <property type="component" value="Unassembled WGS sequence"/>
</dbReference>
<evidence type="ECO:0000313" key="3">
    <source>
        <dbReference type="EMBL" id="MDQ0154757.1"/>
    </source>
</evidence>
<dbReference type="EMBL" id="JAUSTU010000004">
    <property type="protein sequence ID" value="MDQ0154757.1"/>
    <property type="molecule type" value="Genomic_DNA"/>
</dbReference>
<dbReference type="InterPro" id="IPR012914">
    <property type="entry name" value="PucR_dom"/>
</dbReference>
<dbReference type="InterPro" id="IPR025736">
    <property type="entry name" value="PucR_C-HTH_dom"/>
</dbReference>
<proteinExistence type="predicted"/>
<comment type="caution">
    <text evidence="3">The sequence shown here is derived from an EMBL/GenBank/DDBJ whole genome shotgun (WGS) entry which is preliminary data.</text>
</comment>
<feature type="domain" description="Purine catabolism PurC-like" evidence="1">
    <location>
        <begin position="9"/>
        <end position="128"/>
    </location>
</feature>
<evidence type="ECO:0000259" key="1">
    <source>
        <dbReference type="Pfam" id="PF07905"/>
    </source>
</evidence>
<organism evidence="3 4">
    <name type="scientific">Anoxybacillus andreesenii</name>
    <dbReference type="NCBI Taxonomy" id="1325932"/>
    <lineage>
        <taxon>Bacteria</taxon>
        <taxon>Bacillati</taxon>
        <taxon>Bacillota</taxon>
        <taxon>Bacilli</taxon>
        <taxon>Bacillales</taxon>
        <taxon>Anoxybacillaceae</taxon>
        <taxon>Anoxybacillus</taxon>
    </lineage>
</organism>
<accession>A0ABT9V1I8</accession>